<dbReference type="Proteomes" id="UP000682134">
    <property type="component" value="Unassembled WGS sequence"/>
</dbReference>
<dbReference type="AlphaFoldDB" id="A0A940SL46"/>
<feature type="coiled-coil region" evidence="1">
    <location>
        <begin position="639"/>
        <end position="666"/>
    </location>
</feature>
<feature type="domain" description="Integrase catalytic" evidence="2">
    <location>
        <begin position="237"/>
        <end position="442"/>
    </location>
</feature>
<protein>
    <submittedName>
        <fullName evidence="3">Transposase</fullName>
    </submittedName>
</protein>
<evidence type="ECO:0000313" key="3">
    <source>
        <dbReference type="EMBL" id="MBP0726709.1"/>
    </source>
</evidence>
<comment type="caution">
    <text evidence="3">The sequence shown here is derived from an EMBL/GenBank/DDBJ whole genome shotgun (WGS) entry which is preliminary data.</text>
</comment>
<proteinExistence type="predicted"/>
<dbReference type="GO" id="GO:0015074">
    <property type="term" value="P:DNA integration"/>
    <property type="evidence" value="ECO:0007669"/>
    <property type="project" value="InterPro"/>
</dbReference>
<evidence type="ECO:0000259" key="2">
    <source>
        <dbReference type="PROSITE" id="PS50994"/>
    </source>
</evidence>
<sequence>MSGVSFVSGSKILLNNTEYLIRKPLNSDDYEIQNLVYKNIEVWNRKDLLKCWEEGNLFLNIKNNNQLNVKVLEDFSEKQVNTAKRRYEILKPVIEGEILASEIKGYLKKLNGEVGLTQFYDWKKRWEKSNDIRSLISNRRGPQNKRTSDEVIKIIDEIINELFGEGEKFTVDDVYSEHLIRIDEINEFRSNNKLKPVSKSTINRRKQAIFDEYKRNIIKFGPVQAKLIRDGSKEEVNVSRPLQRVEIDWTIVDVMLIDPTDLKPKRPNLVYALDKYSGYPLGFYVTFGGVDSNALKQCLLHSIMPKTYLKELYPEVENTWDAYGIPSSIILDNASVNESRDIEDACLQLGIQDVQFCTVGAGHQKGSVERQFKSLNTKFIHTLRGTTFSNFVEKGLYDSQGKACITLQGFIYMTHIAMVDLIANQYNSRLGFTPSEKWNTALKNTNHQLVKLPRNILELKILLMGGTSIRKITNKGIAIKNEYFQSYELMLLKSQLEKDKASLEVRVRYDLSDMREIYIYDSNKNTYIKAEPTGFVRKKIDTTYPVPYELLCLDSSKKLNESKKVDPKLRGRAKRNIKRIEKLEMKKVKKLKSDNIKNKEEPVKDFVNFILDANLEADVNIPPNNDDITILESVDERVVKLEKNKIEEVETEIIEHEIEIDEFEDWEVKYIK</sequence>
<dbReference type="RefSeq" id="WP_209407054.1">
    <property type="nucleotide sequence ID" value="NZ_JAGIYQ010000014.1"/>
</dbReference>
<gene>
    <name evidence="3" type="ORF">J5Y03_16245</name>
</gene>
<organism evidence="3 4">
    <name type="scientific">Gottfriedia endophytica</name>
    <dbReference type="NCBI Taxonomy" id="2820819"/>
    <lineage>
        <taxon>Bacteria</taxon>
        <taxon>Bacillati</taxon>
        <taxon>Bacillota</taxon>
        <taxon>Bacilli</taxon>
        <taxon>Bacillales</taxon>
        <taxon>Bacillaceae</taxon>
        <taxon>Gottfriedia</taxon>
    </lineage>
</organism>
<dbReference type="InterPro" id="IPR001584">
    <property type="entry name" value="Integrase_cat-core"/>
</dbReference>
<reference evidence="3" key="1">
    <citation type="submission" date="2021-04" db="EMBL/GenBank/DDBJ databases">
        <title>Genome seq and assembly of Bacillus sp.</title>
        <authorList>
            <person name="Chhetri G."/>
        </authorList>
    </citation>
    <scope>NUCLEOTIDE SEQUENCE</scope>
    <source>
        <strain evidence="3">RG28</strain>
    </source>
</reference>
<keyword evidence="1" id="KW-0175">Coiled coil</keyword>
<keyword evidence="4" id="KW-1185">Reference proteome</keyword>
<evidence type="ECO:0000256" key="1">
    <source>
        <dbReference type="SAM" id="Coils"/>
    </source>
</evidence>
<dbReference type="InterPro" id="IPR012337">
    <property type="entry name" value="RNaseH-like_sf"/>
</dbReference>
<dbReference type="EMBL" id="JAGIYQ010000014">
    <property type="protein sequence ID" value="MBP0726709.1"/>
    <property type="molecule type" value="Genomic_DNA"/>
</dbReference>
<dbReference type="InterPro" id="IPR015378">
    <property type="entry name" value="Transposase-like_Mu_C"/>
</dbReference>
<dbReference type="SUPFAM" id="SSF53098">
    <property type="entry name" value="Ribonuclease H-like"/>
    <property type="match status" value="1"/>
</dbReference>
<dbReference type="InterPro" id="IPR036397">
    <property type="entry name" value="RNaseH_sf"/>
</dbReference>
<dbReference type="Pfam" id="PF09299">
    <property type="entry name" value="Mu-transpos_C"/>
    <property type="match status" value="1"/>
</dbReference>
<name>A0A940SL46_9BACI</name>
<dbReference type="PROSITE" id="PS50994">
    <property type="entry name" value="INTEGRASE"/>
    <property type="match status" value="1"/>
</dbReference>
<evidence type="ECO:0000313" key="4">
    <source>
        <dbReference type="Proteomes" id="UP000682134"/>
    </source>
</evidence>
<accession>A0A940SL46</accession>
<dbReference type="Gene3D" id="3.30.420.10">
    <property type="entry name" value="Ribonuclease H-like superfamily/Ribonuclease H"/>
    <property type="match status" value="1"/>
</dbReference>
<dbReference type="GO" id="GO:0003676">
    <property type="term" value="F:nucleic acid binding"/>
    <property type="evidence" value="ECO:0007669"/>
    <property type="project" value="InterPro"/>
</dbReference>